<keyword evidence="1" id="KW-0677">Repeat</keyword>
<sequence>MAFPLIAAAYFGNVHELMDCLRDGEDIEETDPKDGCRPLHAAVITEQEDAVRYLLRQNADLEAPGPDGLSPLLLACRCDAVSIVRLLLEKGADRTGAEEICERHGAKRSLGALNGEAPDPGDPPGDPGDDGATNVSASAKEPCKAPSPSGPSGSGGPWFGSAVDPTFFEEEAERDALAQMQALEEAVE</sequence>
<dbReference type="SMART" id="SM00248">
    <property type="entry name" value="ANK"/>
    <property type="match status" value="2"/>
</dbReference>
<dbReference type="EMBL" id="CAMXCT010005312">
    <property type="protein sequence ID" value="CAI4011996.1"/>
    <property type="molecule type" value="Genomic_DNA"/>
</dbReference>
<evidence type="ECO:0000256" key="2">
    <source>
        <dbReference type="ARBA" id="ARBA00023043"/>
    </source>
</evidence>
<dbReference type="SUPFAM" id="SSF48403">
    <property type="entry name" value="Ankyrin repeat"/>
    <property type="match status" value="1"/>
</dbReference>
<organism evidence="5">
    <name type="scientific">Cladocopium goreaui</name>
    <dbReference type="NCBI Taxonomy" id="2562237"/>
    <lineage>
        <taxon>Eukaryota</taxon>
        <taxon>Sar</taxon>
        <taxon>Alveolata</taxon>
        <taxon>Dinophyceae</taxon>
        <taxon>Suessiales</taxon>
        <taxon>Symbiodiniaceae</taxon>
        <taxon>Cladocopium</taxon>
    </lineage>
</organism>
<evidence type="ECO:0000256" key="4">
    <source>
        <dbReference type="SAM" id="MobiDB-lite"/>
    </source>
</evidence>
<evidence type="ECO:0000256" key="1">
    <source>
        <dbReference type="ARBA" id="ARBA00022737"/>
    </source>
</evidence>
<feature type="repeat" description="ANK" evidence="3">
    <location>
        <begin position="34"/>
        <end position="66"/>
    </location>
</feature>
<dbReference type="EMBL" id="CAMXCT030005312">
    <property type="protein sequence ID" value="CAL4799308.1"/>
    <property type="molecule type" value="Genomic_DNA"/>
</dbReference>
<comment type="caution">
    <text evidence="5">The sequence shown here is derived from an EMBL/GenBank/DDBJ whole genome shotgun (WGS) entry which is preliminary data.</text>
</comment>
<evidence type="ECO:0000313" key="6">
    <source>
        <dbReference type="EMBL" id="CAL1165371.1"/>
    </source>
</evidence>
<dbReference type="Pfam" id="PF12796">
    <property type="entry name" value="Ank_2"/>
    <property type="match status" value="1"/>
</dbReference>
<dbReference type="InterPro" id="IPR002110">
    <property type="entry name" value="Ankyrin_rpt"/>
</dbReference>
<gene>
    <name evidence="5" type="ORF">C1SCF055_LOCUS37109</name>
</gene>
<reference evidence="6" key="2">
    <citation type="submission" date="2024-04" db="EMBL/GenBank/DDBJ databases">
        <authorList>
            <person name="Chen Y."/>
            <person name="Shah S."/>
            <person name="Dougan E. K."/>
            <person name="Thang M."/>
            <person name="Chan C."/>
        </authorList>
    </citation>
    <scope>NUCLEOTIDE SEQUENCE [LARGE SCALE GENOMIC DNA]</scope>
</reference>
<accession>A0A9P1GFF9</accession>
<dbReference type="InterPro" id="IPR036770">
    <property type="entry name" value="Ankyrin_rpt-contain_sf"/>
</dbReference>
<dbReference type="AlphaFoldDB" id="A0A9P1GFF9"/>
<evidence type="ECO:0000313" key="7">
    <source>
        <dbReference type="EMBL" id="CAL4799308.1"/>
    </source>
</evidence>
<dbReference type="Gene3D" id="1.25.40.20">
    <property type="entry name" value="Ankyrin repeat-containing domain"/>
    <property type="match status" value="1"/>
</dbReference>
<dbReference type="PANTHER" id="PTHR24171">
    <property type="entry name" value="ANKYRIN REPEAT DOMAIN-CONTAINING PROTEIN 39-RELATED"/>
    <property type="match status" value="1"/>
</dbReference>
<dbReference type="OrthoDB" id="10266001at2759"/>
<feature type="repeat" description="ANK" evidence="3">
    <location>
        <begin position="67"/>
        <end position="99"/>
    </location>
</feature>
<evidence type="ECO:0000256" key="3">
    <source>
        <dbReference type="PROSITE-ProRule" id="PRU00023"/>
    </source>
</evidence>
<dbReference type="PROSITE" id="PS50297">
    <property type="entry name" value="ANK_REP_REGION"/>
    <property type="match status" value="2"/>
</dbReference>
<evidence type="ECO:0000313" key="5">
    <source>
        <dbReference type="EMBL" id="CAI4011996.1"/>
    </source>
</evidence>
<evidence type="ECO:0000313" key="8">
    <source>
        <dbReference type="Proteomes" id="UP001152797"/>
    </source>
</evidence>
<proteinExistence type="predicted"/>
<name>A0A9P1GFF9_9DINO</name>
<dbReference type="Proteomes" id="UP001152797">
    <property type="component" value="Unassembled WGS sequence"/>
</dbReference>
<dbReference type="EMBL" id="CAMXCT020005312">
    <property type="protein sequence ID" value="CAL1165371.1"/>
    <property type="molecule type" value="Genomic_DNA"/>
</dbReference>
<dbReference type="PROSITE" id="PS50088">
    <property type="entry name" value="ANK_REPEAT"/>
    <property type="match status" value="2"/>
</dbReference>
<protein>
    <submittedName>
        <fullName evidence="7">DUF21 domain-containing protein</fullName>
    </submittedName>
</protein>
<keyword evidence="2 3" id="KW-0040">ANK repeat</keyword>
<feature type="region of interest" description="Disordered" evidence="4">
    <location>
        <begin position="108"/>
        <end position="171"/>
    </location>
</feature>
<reference evidence="5" key="1">
    <citation type="submission" date="2022-10" db="EMBL/GenBank/DDBJ databases">
        <authorList>
            <person name="Chen Y."/>
            <person name="Dougan E. K."/>
            <person name="Chan C."/>
            <person name="Rhodes N."/>
            <person name="Thang M."/>
        </authorList>
    </citation>
    <scope>NUCLEOTIDE SEQUENCE</scope>
</reference>
<keyword evidence="8" id="KW-1185">Reference proteome</keyword>